<reference evidence="1 2" key="1">
    <citation type="submission" date="2016-10" db="EMBL/GenBank/DDBJ databases">
        <authorList>
            <person name="Varghese N."/>
            <person name="Submissions S."/>
        </authorList>
    </citation>
    <scope>NUCLEOTIDE SEQUENCE [LARGE SCALE GENOMIC DNA]</scope>
    <source>
        <strain evidence="1 2">DSM 25353</strain>
    </source>
</reference>
<keyword evidence="2" id="KW-1185">Reference proteome</keyword>
<gene>
    <name evidence="1" type="ORF">SAMN05444410_10771</name>
</gene>
<name>A0A8X8LBH1_9BACT</name>
<evidence type="ECO:0000313" key="1">
    <source>
        <dbReference type="EMBL" id="SDW92880.1"/>
    </source>
</evidence>
<dbReference type="RefSeq" id="WP_139173874.1">
    <property type="nucleotide sequence ID" value="NZ_FNNO01000007.1"/>
</dbReference>
<dbReference type="InterPro" id="IPR041289">
    <property type="entry name" value="Bact_RF_family3"/>
</dbReference>
<dbReference type="AlphaFoldDB" id="A0A8X8LBH1"/>
<dbReference type="Pfam" id="PF18845">
    <property type="entry name" value="baeRF_family3"/>
    <property type="match status" value="1"/>
</dbReference>
<dbReference type="EMBL" id="FNNO01000007">
    <property type="protein sequence ID" value="SDW92880.1"/>
    <property type="molecule type" value="Genomic_DNA"/>
</dbReference>
<proteinExistence type="predicted"/>
<accession>A0A8X8LBH1</accession>
<protein>
    <submittedName>
        <fullName evidence="1">Uncharacterized protein</fullName>
    </submittedName>
</protein>
<dbReference type="Proteomes" id="UP000198711">
    <property type="component" value="Unassembled WGS sequence"/>
</dbReference>
<organism evidence="1 2">
    <name type="scientific">Hydrobacter penzbergensis</name>
    <dbReference type="NCBI Taxonomy" id="1235997"/>
    <lineage>
        <taxon>Bacteria</taxon>
        <taxon>Pseudomonadati</taxon>
        <taxon>Bacteroidota</taxon>
        <taxon>Chitinophagia</taxon>
        <taxon>Chitinophagales</taxon>
        <taxon>Chitinophagaceae</taxon>
        <taxon>Hydrobacter</taxon>
    </lineage>
</organism>
<evidence type="ECO:0000313" key="2">
    <source>
        <dbReference type="Proteomes" id="UP000198711"/>
    </source>
</evidence>
<sequence>MNPVMTPALSEVMGAIYYRPAVSIILPFDPRMNAKSELTYSLKLATDKVEQELKNNYPAEMVELMMDKLKTLIANLNFSTNKKSIALYLSPVFEKVLYLAIPVMQKVIVSDSFEIRDLVYSKKQLRQYLVLIISGKQSKVYLGKSNTLVKILSDAPESIYAYINDIPEKVANFSDASSRKEIVMDKFLHHIDNTLELILNAYRLPLFLLGPKRISGHFKSLTRHSKAVVQYIHGNYEDTPVQELAGVLEPYMEDWQRIIQKDLLNQLEDAAGRKKLGIGIREVWKEARGRNGRLLVVEKDYMCAAQRGSSNGAIYMPSKPYNKFSTIKDAVDEVIQAVLEHGGDVEFVDNDLLKDYHHIALIKFY</sequence>
<comment type="caution">
    <text evidence="1">The sequence shown here is derived from an EMBL/GenBank/DDBJ whole genome shotgun (WGS) entry which is preliminary data.</text>
</comment>